<organism evidence="8 9">
    <name type="scientific">Nocardioides plantarum</name>
    <dbReference type="NCBI Taxonomy" id="29299"/>
    <lineage>
        <taxon>Bacteria</taxon>
        <taxon>Bacillati</taxon>
        <taxon>Actinomycetota</taxon>
        <taxon>Actinomycetes</taxon>
        <taxon>Propionibacteriales</taxon>
        <taxon>Nocardioidaceae</taxon>
        <taxon>Nocardioides</taxon>
    </lineage>
</organism>
<evidence type="ECO:0000313" key="8">
    <source>
        <dbReference type="EMBL" id="MFB9315548.1"/>
    </source>
</evidence>
<name>A0ABV5KFP2_9ACTN</name>
<evidence type="ECO:0000256" key="6">
    <source>
        <dbReference type="ARBA" id="ARBA00048178"/>
    </source>
</evidence>
<evidence type="ECO:0000256" key="4">
    <source>
        <dbReference type="ARBA" id="ARBA00022840"/>
    </source>
</evidence>
<evidence type="ECO:0000259" key="7">
    <source>
        <dbReference type="Pfam" id="PF06414"/>
    </source>
</evidence>
<dbReference type="RefSeq" id="WP_140009146.1">
    <property type="nucleotide sequence ID" value="NZ_JBHMDG010000034.1"/>
</dbReference>
<sequence length="190" mass="20731">MPVFHLLAGSNGAGKSTYADDVLIPVTGLPFINADVIAAQTWADPEPHAYEAAQFAEALRRQSLNLGQSFISETVFSHESKVALVSDASALGYIVNLHVVIVPVGLTVRRVHDRVRLGGHRVDEDKIRGRYERLWDYVAQAIRIADVTEVLDNSNAEEPFRVCAAFTKGVVTGPVEWPTWAPSPLVALTT</sequence>
<dbReference type="EMBL" id="JBHMDG010000034">
    <property type="protein sequence ID" value="MFB9315548.1"/>
    <property type="molecule type" value="Genomic_DNA"/>
</dbReference>
<keyword evidence="3" id="KW-0547">Nucleotide-binding</keyword>
<dbReference type="Pfam" id="PF06414">
    <property type="entry name" value="Zeta_toxin"/>
    <property type="match status" value="1"/>
</dbReference>
<dbReference type="SUPFAM" id="SSF52540">
    <property type="entry name" value="P-loop containing nucleoside triphosphate hydrolases"/>
    <property type="match status" value="1"/>
</dbReference>
<dbReference type="InterPro" id="IPR027417">
    <property type="entry name" value="P-loop_NTPase"/>
</dbReference>
<proteinExistence type="inferred from homology"/>
<evidence type="ECO:0000256" key="1">
    <source>
        <dbReference type="ARBA" id="ARBA00009104"/>
    </source>
</evidence>
<dbReference type="InterPro" id="IPR010488">
    <property type="entry name" value="Zeta_toxin_domain"/>
</dbReference>
<dbReference type="EC" id="2.7.1.176" evidence="2"/>
<dbReference type="Proteomes" id="UP001589750">
    <property type="component" value="Unassembled WGS sequence"/>
</dbReference>
<dbReference type="PANTHER" id="PTHR39206">
    <property type="entry name" value="SLL8004 PROTEIN"/>
    <property type="match status" value="1"/>
</dbReference>
<dbReference type="Gene3D" id="3.40.50.300">
    <property type="entry name" value="P-loop containing nucleotide triphosphate hydrolases"/>
    <property type="match status" value="1"/>
</dbReference>
<keyword evidence="9" id="KW-1185">Reference proteome</keyword>
<evidence type="ECO:0000256" key="2">
    <source>
        <dbReference type="ARBA" id="ARBA00011963"/>
    </source>
</evidence>
<gene>
    <name evidence="8" type="ORF">ACFFRI_21070</name>
</gene>
<protein>
    <recommendedName>
        <fullName evidence="5">UDP-N-acetylglucosamine kinase</fullName>
        <ecNumber evidence="2">2.7.1.176</ecNumber>
    </recommendedName>
    <alternativeName>
        <fullName evidence="5">UDP-N-acetylglucosamine kinase</fullName>
    </alternativeName>
</protein>
<accession>A0ABV5KFP2</accession>
<comment type="caution">
    <text evidence="8">The sequence shown here is derived from an EMBL/GenBank/DDBJ whole genome shotgun (WGS) entry which is preliminary data.</text>
</comment>
<reference evidence="8 9" key="1">
    <citation type="submission" date="2024-09" db="EMBL/GenBank/DDBJ databases">
        <authorList>
            <person name="Sun Q."/>
            <person name="Mori K."/>
        </authorList>
    </citation>
    <scope>NUCLEOTIDE SEQUENCE [LARGE SCALE GENOMIC DNA]</scope>
    <source>
        <strain evidence="8 9">JCM 9626</strain>
    </source>
</reference>
<comment type="similarity">
    <text evidence="1">Belongs to the zeta toxin family.</text>
</comment>
<evidence type="ECO:0000313" key="9">
    <source>
        <dbReference type="Proteomes" id="UP001589750"/>
    </source>
</evidence>
<keyword evidence="4" id="KW-0067">ATP-binding</keyword>
<feature type="domain" description="Zeta toxin" evidence="7">
    <location>
        <begin position="51"/>
        <end position="155"/>
    </location>
</feature>
<evidence type="ECO:0000256" key="5">
    <source>
        <dbReference type="ARBA" id="ARBA00032897"/>
    </source>
</evidence>
<comment type="catalytic activity">
    <reaction evidence="6">
        <text>UDP-N-acetyl-alpha-D-glucosamine + ATP = UDP-N-acetyl-alpha-D-glucosamine 3'-phosphate + ADP + H(+)</text>
        <dbReference type="Rhea" id="RHEA:32671"/>
        <dbReference type="ChEBI" id="CHEBI:15378"/>
        <dbReference type="ChEBI" id="CHEBI:30616"/>
        <dbReference type="ChEBI" id="CHEBI:57705"/>
        <dbReference type="ChEBI" id="CHEBI:64353"/>
        <dbReference type="ChEBI" id="CHEBI:456216"/>
        <dbReference type="EC" id="2.7.1.176"/>
    </reaction>
</comment>
<evidence type="ECO:0000256" key="3">
    <source>
        <dbReference type="ARBA" id="ARBA00022741"/>
    </source>
</evidence>
<dbReference type="PANTHER" id="PTHR39206:SF1">
    <property type="entry name" value="SLL8004 PROTEIN"/>
    <property type="match status" value="1"/>
</dbReference>